<reference evidence="1 2" key="1">
    <citation type="submission" date="2015-09" db="EMBL/GenBank/DDBJ databases">
        <title>Sorangium comparison.</title>
        <authorList>
            <person name="Zaburannyi N."/>
            <person name="Bunk B."/>
            <person name="Overmann J."/>
            <person name="Mueller R."/>
        </authorList>
    </citation>
    <scope>NUCLEOTIDE SEQUENCE [LARGE SCALE GENOMIC DNA]</scope>
    <source>
        <strain evidence="1 2">So ce836</strain>
    </source>
</reference>
<gene>
    <name evidence="1" type="ORF">SOCE836_040230</name>
</gene>
<accession>A0A4P2QP52</accession>
<dbReference type="Proteomes" id="UP000295497">
    <property type="component" value="Chromosome"/>
</dbReference>
<protein>
    <submittedName>
        <fullName evidence="1">Uncharacterized protein</fullName>
    </submittedName>
</protein>
<sequence>MLGPHAPHSFATFPEPLAVAETVGIDAAKERLA</sequence>
<organism evidence="1 2">
    <name type="scientific">Sorangium cellulosum</name>
    <name type="common">Polyangium cellulosum</name>
    <dbReference type="NCBI Taxonomy" id="56"/>
    <lineage>
        <taxon>Bacteria</taxon>
        <taxon>Pseudomonadati</taxon>
        <taxon>Myxococcota</taxon>
        <taxon>Polyangia</taxon>
        <taxon>Polyangiales</taxon>
        <taxon>Polyangiaceae</taxon>
        <taxon>Sorangium</taxon>
    </lineage>
</organism>
<dbReference type="AlphaFoldDB" id="A0A4P2QP52"/>
<evidence type="ECO:0000313" key="2">
    <source>
        <dbReference type="Proteomes" id="UP000295497"/>
    </source>
</evidence>
<proteinExistence type="predicted"/>
<name>A0A4P2QP52_SORCE</name>
<dbReference type="EMBL" id="CP012672">
    <property type="protein sequence ID" value="AUX31890.1"/>
    <property type="molecule type" value="Genomic_DNA"/>
</dbReference>
<evidence type="ECO:0000313" key="1">
    <source>
        <dbReference type="EMBL" id="AUX31890.1"/>
    </source>
</evidence>